<evidence type="ECO:0000256" key="5">
    <source>
        <dbReference type="ARBA" id="ARBA00022989"/>
    </source>
</evidence>
<sequence length="322" mass="36851">MMQVNQQRLSAQPVKKPNKTLAGYMRRHWGLYLFLVPGMAMLLLNNYLPMFGIVLAFKNYTFSDGIFGSKWVGFDNFKYLFLTDDAWLMTRNTILYNLVFILLHLLIAVTFAMLLNELRIRFFAKVYQTVMFLPYFLSWVIVSYIGYAFLNAQYGFVNTTILPLLSLDAVDWYAEASYWPFILPLVSVWKDIGYATVIYLAAIVGFDKEYYEAAVIDGATKRQQAVYITLPLLRPVITIILLLQVGKIFYADFGLFYQVTLNSGLLYEKTVVIDTYVYTALKTLGDVGMASATGLYQSVIGFVLVVLTNLIVRKIDRDSSLF</sequence>
<dbReference type="InterPro" id="IPR035906">
    <property type="entry name" value="MetI-like_sf"/>
</dbReference>
<evidence type="ECO:0000259" key="8">
    <source>
        <dbReference type="PROSITE" id="PS50928"/>
    </source>
</evidence>
<feature type="domain" description="ABC transmembrane type-1" evidence="8">
    <location>
        <begin position="90"/>
        <end position="308"/>
    </location>
</feature>
<proteinExistence type="inferred from homology"/>
<evidence type="ECO:0000256" key="7">
    <source>
        <dbReference type="RuleBase" id="RU363032"/>
    </source>
</evidence>
<feature type="transmembrane region" description="Helical" evidence="7">
    <location>
        <begin position="294"/>
        <end position="312"/>
    </location>
</feature>
<feature type="transmembrane region" description="Helical" evidence="7">
    <location>
        <begin position="136"/>
        <end position="157"/>
    </location>
</feature>
<dbReference type="Pfam" id="PF00528">
    <property type="entry name" value="BPD_transp_1"/>
    <property type="match status" value="1"/>
</dbReference>
<dbReference type="SUPFAM" id="SSF161098">
    <property type="entry name" value="MetI-like"/>
    <property type="match status" value="1"/>
</dbReference>
<dbReference type="CDD" id="cd06261">
    <property type="entry name" value="TM_PBP2"/>
    <property type="match status" value="1"/>
</dbReference>
<evidence type="ECO:0000313" key="9">
    <source>
        <dbReference type="EMBL" id="MFD2613935.1"/>
    </source>
</evidence>
<comment type="caution">
    <text evidence="9">The sequence shown here is derived from an EMBL/GenBank/DDBJ whole genome shotgun (WGS) entry which is preliminary data.</text>
</comment>
<evidence type="ECO:0000313" key="10">
    <source>
        <dbReference type="Proteomes" id="UP001597541"/>
    </source>
</evidence>
<accession>A0ABW5PF60</accession>
<evidence type="ECO:0000256" key="3">
    <source>
        <dbReference type="ARBA" id="ARBA00022475"/>
    </source>
</evidence>
<keyword evidence="4 7" id="KW-0812">Transmembrane</keyword>
<evidence type="ECO:0000256" key="4">
    <source>
        <dbReference type="ARBA" id="ARBA00022692"/>
    </source>
</evidence>
<evidence type="ECO:0000256" key="2">
    <source>
        <dbReference type="ARBA" id="ARBA00022448"/>
    </source>
</evidence>
<protein>
    <submittedName>
        <fullName evidence="9">ABC transporter permease</fullName>
    </submittedName>
</protein>
<dbReference type="InterPro" id="IPR000515">
    <property type="entry name" value="MetI-like"/>
</dbReference>
<feature type="transmembrane region" description="Helical" evidence="7">
    <location>
        <begin position="29"/>
        <end position="48"/>
    </location>
</feature>
<name>A0ABW5PF60_9BACL</name>
<feature type="transmembrane region" description="Helical" evidence="7">
    <location>
        <begin position="225"/>
        <end position="245"/>
    </location>
</feature>
<dbReference type="Gene3D" id="1.10.3720.10">
    <property type="entry name" value="MetI-like"/>
    <property type="match status" value="1"/>
</dbReference>
<keyword evidence="2 7" id="KW-0813">Transport</keyword>
<organism evidence="9 10">
    <name type="scientific">Paenibacillus gansuensis</name>
    <dbReference type="NCBI Taxonomy" id="306542"/>
    <lineage>
        <taxon>Bacteria</taxon>
        <taxon>Bacillati</taxon>
        <taxon>Bacillota</taxon>
        <taxon>Bacilli</taxon>
        <taxon>Bacillales</taxon>
        <taxon>Paenibacillaceae</taxon>
        <taxon>Paenibacillus</taxon>
    </lineage>
</organism>
<keyword evidence="5 7" id="KW-1133">Transmembrane helix</keyword>
<dbReference type="InterPro" id="IPR050809">
    <property type="entry name" value="UgpAE/MalFG_permease"/>
</dbReference>
<keyword evidence="6 7" id="KW-0472">Membrane</keyword>
<comment type="similarity">
    <text evidence="7">Belongs to the binding-protein-dependent transport system permease family.</text>
</comment>
<feature type="transmembrane region" description="Helical" evidence="7">
    <location>
        <begin position="177"/>
        <end position="204"/>
    </location>
</feature>
<dbReference type="RefSeq" id="WP_377604241.1">
    <property type="nucleotide sequence ID" value="NZ_JBHUME010000009.1"/>
</dbReference>
<gene>
    <name evidence="9" type="ORF">ACFSUF_16085</name>
</gene>
<dbReference type="PANTHER" id="PTHR43227:SF11">
    <property type="entry name" value="BLL4140 PROTEIN"/>
    <property type="match status" value="1"/>
</dbReference>
<comment type="subcellular location">
    <subcellularLocation>
        <location evidence="1 7">Cell membrane</location>
        <topology evidence="1 7">Multi-pass membrane protein</topology>
    </subcellularLocation>
</comment>
<keyword evidence="10" id="KW-1185">Reference proteome</keyword>
<feature type="transmembrane region" description="Helical" evidence="7">
    <location>
        <begin position="94"/>
        <end position="115"/>
    </location>
</feature>
<dbReference type="PANTHER" id="PTHR43227">
    <property type="entry name" value="BLL4140 PROTEIN"/>
    <property type="match status" value="1"/>
</dbReference>
<keyword evidence="3" id="KW-1003">Cell membrane</keyword>
<dbReference type="Proteomes" id="UP001597541">
    <property type="component" value="Unassembled WGS sequence"/>
</dbReference>
<evidence type="ECO:0000256" key="1">
    <source>
        <dbReference type="ARBA" id="ARBA00004651"/>
    </source>
</evidence>
<evidence type="ECO:0000256" key="6">
    <source>
        <dbReference type="ARBA" id="ARBA00023136"/>
    </source>
</evidence>
<reference evidence="10" key="1">
    <citation type="journal article" date="2019" name="Int. J. Syst. Evol. Microbiol.">
        <title>The Global Catalogue of Microorganisms (GCM) 10K type strain sequencing project: providing services to taxonomists for standard genome sequencing and annotation.</title>
        <authorList>
            <consortium name="The Broad Institute Genomics Platform"/>
            <consortium name="The Broad Institute Genome Sequencing Center for Infectious Disease"/>
            <person name="Wu L."/>
            <person name="Ma J."/>
        </authorList>
    </citation>
    <scope>NUCLEOTIDE SEQUENCE [LARGE SCALE GENOMIC DNA]</scope>
    <source>
        <strain evidence="10">KCTC 3950</strain>
    </source>
</reference>
<dbReference type="PROSITE" id="PS50928">
    <property type="entry name" value="ABC_TM1"/>
    <property type="match status" value="1"/>
</dbReference>
<dbReference type="EMBL" id="JBHUME010000009">
    <property type="protein sequence ID" value="MFD2613935.1"/>
    <property type="molecule type" value="Genomic_DNA"/>
</dbReference>